<keyword evidence="2" id="KW-0680">Restriction system</keyword>
<dbReference type="KEGG" id="fms:M1R53_07180"/>
<keyword evidence="3" id="KW-0238">DNA-binding</keyword>
<evidence type="ECO:0000313" key="5">
    <source>
        <dbReference type="EMBL" id="UQK59017.1"/>
    </source>
</evidence>
<dbReference type="GO" id="GO:0004519">
    <property type="term" value="F:endonuclease activity"/>
    <property type="evidence" value="ECO:0007669"/>
    <property type="project" value="UniProtKB-KW"/>
</dbReference>
<dbReference type="RefSeq" id="WP_249242539.1">
    <property type="nucleotide sequence ID" value="NZ_CP096649.1"/>
</dbReference>
<evidence type="ECO:0000256" key="1">
    <source>
        <dbReference type="ARBA" id="ARBA00010923"/>
    </source>
</evidence>
<dbReference type="Gene3D" id="3.90.220.20">
    <property type="entry name" value="DNA methylase specificity domains"/>
    <property type="match status" value="2"/>
</dbReference>
<dbReference type="AlphaFoldDB" id="A0A9E7IUJ2"/>
<feature type="domain" description="Type I restriction modification DNA specificity" evidence="4">
    <location>
        <begin position="187"/>
        <end position="352"/>
    </location>
</feature>
<comment type="similarity">
    <text evidence="1">Belongs to the type-I restriction system S methylase family.</text>
</comment>
<dbReference type="Pfam" id="PF01420">
    <property type="entry name" value="Methylase_S"/>
    <property type="match status" value="2"/>
</dbReference>
<dbReference type="EMBL" id="CP096649">
    <property type="protein sequence ID" value="UQK59017.1"/>
    <property type="molecule type" value="Genomic_DNA"/>
</dbReference>
<reference evidence="5" key="1">
    <citation type="submission" date="2022-04" db="EMBL/GenBank/DDBJ databases">
        <title>Complete genome sequences of Ezakiella coagulans and Fenollaria massiliensis.</title>
        <authorList>
            <person name="France M.T."/>
            <person name="Clifford J."/>
            <person name="Narina S."/>
            <person name="Rutt L."/>
            <person name="Ravel J."/>
        </authorList>
    </citation>
    <scope>NUCLEOTIDE SEQUENCE</scope>
    <source>
        <strain evidence="5">C0061C2</strain>
    </source>
</reference>
<evidence type="ECO:0000256" key="2">
    <source>
        <dbReference type="ARBA" id="ARBA00022747"/>
    </source>
</evidence>
<dbReference type="InterPro" id="IPR044946">
    <property type="entry name" value="Restrct_endonuc_typeI_TRD_sf"/>
</dbReference>
<keyword evidence="5" id="KW-0378">Hydrolase</keyword>
<dbReference type="GO" id="GO:0003677">
    <property type="term" value="F:DNA binding"/>
    <property type="evidence" value="ECO:0007669"/>
    <property type="project" value="UniProtKB-KW"/>
</dbReference>
<dbReference type="Proteomes" id="UP000831151">
    <property type="component" value="Chromosome"/>
</dbReference>
<dbReference type="SUPFAM" id="SSF116734">
    <property type="entry name" value="DNA methylase specificity domain"/>
    <property type="match status" value="2"/>
</dbReference>
<name>A0A9E7IUJ2_9FIRM</name>
<dbReference type="REBASE" id="622390">
    <property type="entry name" value="S1.Fma61C2ORF7185P"/>
</dbReference>
<dbReference type="GO" id="GO:0009307">
    <property type="term" value="P:DNA restriction-modification system"/>
    <property type="evidence" value="ECO:0007669"/>
    <property type="project" value="UniProtKB-KW"/>
</dbReference>
<protein>
    <submittedName>
        <fullName evidence="5">Restriction endonuclease subunit S</fullName>
        <ecNumber evidence="5">3.1.21.-</ecNumber>
    </submittedName>
</protein>
<dbReference type="InterPro" id="IPR000055">
    <property type="entry name" value="Restrct_endonuc_typeI_TRD"/>
</dbReference>
<sequence length="382" mass="44596">MAEVMCKEVKLDEIMDNQGGNSKYSLKYINANPGEYPVYSAKTTGDMNKGYINTYDYYMECLQITTNGANAGTIIYREKAKFSIGSDSRVWYLKDDIENISLKFIEIKLRSIFSSKDFSWTNKASLYRIKNIKLEIPVDGNGEFDLELQKEIVKKYEIVEEKKKEFKEKLEYFRYVQVDFLKEINVGIKEIPFDDLFDIERGKVISKKYIDNNKGDYPVFSTQIDSSFGYIDSYMYDGEYLIWNTDGLGGFIRKIDGKFSITNIVGIMKLKDKYKGLVDLEYIKRILEPIFRENVKGREGVGGKNEYTKINSTMIKELNIKINFPLNEEDKIDIEKQKEIVSKYKAIEEMKNSILEKGFPFTLSNVQFDQETPYIYIYIYKG</sequence>
<gene>
    <name evidence="5" type="ORF">M1R53_07180</name>
</gene>
<dbReference type="EC" id="3.1.21.-" evidence="5"/>
<accession>A0A9E7IUJ2</accession>
<feature type="domain" description="Type I restriction modification DNA specificity" evidence="4">
    <location>
        <begin position="7"/>
        <end position="164"/>
    </location>
</feature>
<dbReference type="GO" id="GO:0016787">
    <property type="term" value="F:hydrolase activity"/>
    <property type="evidence" value="ECO:0007669"/>
    <property type="project" value="UniProtKB-KW"/>
</dbReference>
<keyword evidence="5" id="KW-0255">Endonuclease</keyword>
<keyword evidence="6" id="KW-1185">Reference proteome</keyword>
<evidence type="ECO:0000259" key="4">
    <source>
        <dbReference type="Pfam" id="PF01420"/>
    </source>
</evidence>
<proteinExistence type="inferred from homology"/>
<evidence type="ECO:0000256" key="3">
    <source>
        <dbReference type="ARBA" id="ARBA00023125"/>
    </source>
</evidence>
<organism evidence="5 6">
    <name type="scientific">Fenollaria massiliensis</name>
    <dbReference type="NCBI Taxonomy" id="938288"/>
    <lineage>
        <taxon>Bacteria</taxon>
        <taxon>Bacillati</taxon>
        <taxon>Bacillota</taxon>
        <taxon>Clostridia</taxon>
        <taxon>Eubacteriales</taxon>
        <taxon>Fenollaria</taxon>
    </lineage>
</organism>
<keyword evidence="5" id="KW-0540">Nuclease</keyword>
<evidence type="ECO:0000313" key="6">
    <source>
        <dbReference type="Proteomes" id="UP000831151"/>
    </source>
</evidence>